<dbReference type="AlphaFoldDB" id="A0A395H163"/>
<reference evidence="3 4" key="1">
    <citation type="submission" date="2018-02" db="EMBL/GenBank/DDBJ databases">
        <title>The genomes of Aspergillus section Nigri reveals drivers in fungal speciation.</title>
        <authorList>
            <consortium name="DOE Joint Genome Institute"/>
            <person name="Vesth T.C."/>
            <person name="Nybo J."/>
            <person name="Theobald S."/>
            <person name="Brandl J."/>
            <person name="Frisvad J.C."/>
            <person name="Nielsen K.F."/>
            <person name="Lyhne E.K."/>
            <person name="Kogle M.E."/>
            <person name="Kuo A."/>
            <person name="Riley R."/>
            <person name="Clum A."/>
            <person name="Nolan M."/>
            <person name="Lipzen A."/>
            <person name="Salamov A."/>
            <person name="Henrissat B."/>
            <person name="Wiebenga A."/>
            <person name="De vries R.P."/>
            <person name="Grigoriev I.V."/>
            <person name="Mortensen U.H."/>
            <person name="Andersen M.R."/>
            <person name="Baker S.E."/>
        </authorList>
    </citation>
    <scope>NUCLEOTIDE SEQUENCE [LARGE SCALE GENOMIC DNA]</scope>
    <source>
        <strain evidence="3 4">CBS 121593</strain>
    </source>
</reference>
<keyword evidence="2" id="KW-0732">Signal</keyword>
<evidence type="ECO:0000256" key="1">
    <source>
        <dbReference type="SAM" id="MobiDB-lite"/>
    </source>
</evidence>
<accession>A0A395H163</accession>
<feature type="signal peptide" evidence="2">
    <location>
        <begin position="1"/>
        <end position="21"/>
    </location>
</feature>
<proteinExistence type="predicted"/>
<protein>
    <recommendedName>
        <fullName evidence="5">Secreted protein</fullName>
    </recommendedName>
</protein>
<dbReference type="GeneID" id="37229557"/>
<feature type="region of interest" description="Disordered" evidence="1">
    <location>
        <begin position="58"/>
        <end position="93"/>
    </location>
</feature>
<dbReference type="RefSeq" id="XP_025575700.1">
    <property type="nucleotide sequence ID" value="XM_025724692.1"/>
</dbReference>
<keyword evidence="4" id="KW-1185">Reference proteome</keyword>
<dbReference type="EMBL" id="KZ824436">
    <property type="protein sequence ID" value="RAL01373.1"/>
    <property type="molecule type" value="Genomic_DNA"/>
</dbReference>
<name>A0A395H163_9EURO</name>
<dbReference type="VEuPathDB" id="FungiDB:BO80DRAFT_67005"/>
<evidence type="ECO:0000256" key="2">
    <source>
        <dbReference type="SAM" id="SignalP"/>
    </source>
</evidence>
<evidence type="ECO:0008006" key="5">
    <source>
        <dbReference type="Google" id="ProtNLM"/>
    </source>
</evidence>
<feature type="chain" id="PRO_5017408280" description="Secreted protein" evidence="2">
    <location>
        <begin position="22"/>
        <end position="93"/>
    </location>
</feature>
<organism evidence="3 4">
    <name type="scientific">Aspergillus ibericus CBS 121593</name>
    <dbReference type="NCBI Taxonomy" id="1448316"/>
    <lineage>
        <taxon>Eukaryota</taxon>
        <taxon>Fungi</taxon>
        <taxon>Dikarya</taxon>
        <taxon>Ascomycota</taxon>
        <taxon>Pezizomycotina</taxon>
        <taxon>Eurotiomycetes</taxon>
        <taxon>Eurotiomycetidae</taxon>
        <taxon>Eurotiales</taxon>
        <taxon>Aspergillaceae</taxon>
        <taxon>Aspergillus</taxon>
        <taxon>Aspergillus subgen. Circumdati</taxon>
    </lineage>
</organism>
<sequence length="93" mass="10881">MILMIGYQRLIWLCFVWLGRSRVMSGSIRDVARLLLHRLRERKCLTGRFRIIEGGAHKGEGKSILGKGVSSQSRKRKERDRNRKIKTDWKGND</sequence>
<dbReference type="Proteomes" id="UP000249402">
    <property type="component" value="Unassembled WGS sequence"/>
</dbReference>
<gene>
    <name evidence="3" type="ORF">BO80DRAFT_67005</name>
</gene>
<feature type="compositionally biased region" description="Basic and acidic residues" evidence="1">
    <location>
        <begin position="79"/>
        <end position="93"/>
    </location>
</feature>
<evidence type="ECO:0000313" key="4">
    <source>
        <dbReference type="Proteomes" id="UP000249402"/>
    </source>
</evidence>
<evidence type="ECO:0000313" key="3">
    <source>
        <dbReference type="EMBL" id="RAL01373.1"/>
    </source>
</evidence>